<dbReference type="EMBL" id="FJOG01000043">
    <property type="protein sequence ID" value="CZR67306.1"/>
    <property type="molecule type" value="Genomic_DNA"/>
</dbReference>
<proteinExistence type="predicted"/>
<feature type="chain" id="PRO_5012634585" evidence="1">
    <location>
        <begin position="19"/>
        <end position="294"/>
    </location>
</feature>
<sequence length="294" mass="31161">MKLSTFFILLTTAWVVQAQFIGNASINTPEAAASVGTGPYPASFLSSPTLLNHTIYQPKHIPHGMKLPVLVWSNGGCISSGVIMYPFLVQLASQGIIVIVNGAPGNVTATYDSFGPGPRTTYHMLIEAMDWATANAGKGNWTHMDTRRIGVAGQSCGGIEAYSAGADPRATVIGIFNSGGNLTGKATILPSSIMKPIFYFLGGPTDIAYKYGEADYKNLPTNTPAWKGNLPIGHAGTYNEVNGGKIGVAASYWVDWVLRGNSSAKSWFTSNTSSTAAGWDVTSKNLQKIHLSPI</sequence>
<accession>A0A1L7XQI4</accession>
<reference evidence="2 3" key="1">
    <citation type="submission" date="2016-03" db="EMBL/GenBank/DDBJ databases">
        <authorList>
            <person name="Ploux O."/>
        </authorList>
    </citation>
    <scope>NUCLEOTIDE SEQUENCE [LARGE SCALE GENOMIC DNA]</scope>
    <source>
        <strain evidence="2 3">UAMH 11012</strain>
    </source>
</reference>
<evidence type="ECO:0000313" key="3">
    <source>
        <dbReference type="Proteomes" id="UP000184330"/>
    </source>
</evidence>
<evidence type="ECO:0000313" key="2">
    <source>
        <dbReference type="EMBL" id="CZR67306.1"/>
    </source>
</evidence>
<dbReference type="SUPFAM" id="SSF53474">
    <property type="entry name" value="alpha/beta-Hydrolases"/>
    <property type="match status" value="1"/>
</dbReference>
<dbReference type="Proteomes" id="UP000184330">
    <property type="component" value="Unassembled WGS sequence"/>
</dbReference>
<evidence type="ECO:0000256" key="1">
    <source>
        <dbReference type="SAM" id="SignalP"/>
    </source>
</evidence>
<dbReference type="AlphaFoldDB" id="A0A1L7XQI4"/>
<name>A0A1L7XQI4_9HELO</name>
<feature type="signal peptide" evidence="1">
    <location>
        <begin position="1"/>
        <end position="18"/>
    </location>
</feature>
<organism evidence="2 3">
    <name type="scientific">Phialocephala subalpina</name>
    <dbReference type="NCBI Taxonomy" id="576137"/>
    <lineage>
        <taxon>Eukaryota</taxon>
        <taxon>Fungi</taxon>
        <taxon>Dikarya</taxon>
        <taxon>Ascomycota</taxon>
        <taxon>Pezizomycotina</taxon>
        <taxon>Leotiomycetes</taxon>
        <taxon>Helotiales</taxon>
        <taxon>Mollisiaceae</taxon>
        <taxon>Phialocephala</taxon>
        <taxon>Phialocephala fortinii species complex</taxon>
    </lineage>
</organism>
<dbReference type="STRING" id="576137.A0A1L7XQI4"/>
<gene>
    <name evidence="2" type="ORF">PAC_17205</name>
</gene>
<dbReference type="InterPro" id="IPR029058">
    <property type="entry name" value="AB_hydrolase_fold"/>
</dbReference>
<keyword evidence="1" id="KW-0732">Signal</keyword>
<dbReference type="OrthoDB" id="2141514at2759"/>
<protein>
    <submittedName>
        <fullName evidence="2">Uncharacterized protein</fullName>
    </submittedName>
</protein>
<keyword evidence="3" id="KW-1185">Reference proteome</keyword>
<dbReference type="Gene3D" id="3.40.50.1820">
    <property type="entry name" value="alpha/beta hydrolase"/>
    <property type="match status" value="1"/>
</dbReference>